<reference evidence="2" key="1">
    <citation type="submission" date="2022-01" db="EMBL/GenBank/DDBJ databases">
        <title>Genome-Based Taxonomic Classification of the Phylum Actinobacteria.</title>
        <authorList>
            <person name="Gao Y."/>
        </authorList>
    </citation>
    <scope>NUCLEOTIDE SEQUENCE</scope>
    <source>
        <strain evidence="2">KLBMP 8922</strain>
    </source>
</reference>
<evidence type="ECO:0000256" key="1">
    <source>
        <dbReference type="SAM" id="SignalP"/>
    </source>
</evidence>
<evidence type="ECO:0000313" key="2">
    <source>
        <dbReference type="EMBL" id="MCF2531538.1"/>
    </source>
</evidence>
<organism evidence="2 3">
    <name type="scientific">Yinghuangia soli</name>
    <dbReference type="NCBI Taxonomy" id="2908204"/>
    <lineage>
        <taxon>Bacteria</taxon>
        <taxon>Bacillati</taxon>
        <taxon>Actinomycetota</taxon>
        <taxon>Actinomycetes</taxon>
        <taxon>Kitasatosporales</taxon>
        <taxon>Streptomycetaceae</taxon>
        <taxon>Yinghuangia</taxon>
    </lineage>
</organism>
<protein>
    <recommendedName>
        <fullName evidence="4">Alpha/beta hydrolase</fullName>
    </recommendedName>
</protein>
<keyword evidence="3" id="KW-1185">Reference proteome</keyword>
<dbReference type="AlphaFoldDB" id="A0AA41U287"/>
<keyword evidence="1" id="KW-0732">Signal</keyword>
<gene>
    <name evidence="2" type="ORF">LZ495_30585</name>
</gene>
<name>A0AA41U287_9ACTN</name>
<dbReference type="SUPFAM" id="SSF53474">
    <property type="entry name" value="alpha/beta-Hydrolases"/>
    <property type="match status" value="1"/>
</dbReference>
<dbReference type="EMBL" id="JAKFHA010000024">
    <property type="protein sequence ID" value="MCF2531538.1"/>
    <property type="molecule type" value="Genomic_DNA"/>
</dbReference>
<comment type="caution">
    <text evidence="2">The sequence shown here is derived from an EMBL/GenBank/DDBJ whole genome shotgun (WGS) entry which is preliminary data.</text>
</comment>
<evidence type="ECO:0008006" key="4">
    <source>
        <dbReference type="Google" id="ProtNLM"/>
    </source>
</evidence>
<dbReference type="Gene3D" id="3.40.50.1820">
    <property type="entry name" value="alpha/beta hydrolase"/>
    <property type="match status" value="1"/>
</dbReference>
<dbReference type="InterPro" id="IPR029058">
    <property type="entry name" value="AB_hydrolase_fold"/>
</dbReference>
<evidence type="ECO:0000313" key="3">
    <source>
        <dbReference type="Proteomes" id="UP001165378"/>
    </source>
</evidence>
<feature type="chain" id="PRO_5041420393" description="Alpha/beta hydrolase" evidence="1">
    <location>
        <begin position="35"/>
        <end position="330"/>
    </location>
</feature>
<dbReference type="RefSeq" id="WP_235056185.1">
    <property type="nucleotide sequence ID" value="NZ_JAKFHA010000024.1"/>
</dbReference>
<dbReference type="Proteomes" id="UP001165378">
    <property type="component" value="Unassembled WGS sequence"/>
</dbReference>
<accession>A0AA41U287</accession>
<proteinExistence type="predicted"/>
<sequence>MKPTSTTRGILARSALAVGACLALTLGAAAPASAAAAVTKVENSVEVRCAAFVYHRSSNWYFPAGTPKGTVWLQHGFSRSNDRLDDLARRYAAAGFVVFAPTLPSADLFGCTVSNLGNNTAFLNNVADLFGKSADPGDKLGRSFADAKAEAGRPELALPQKLVFVGHSAGGEAVSYAANRLRTNYPAAFARLGGVVLLDPVNSFTGLNMANALNGLATTTTPILAVSSPPYAANGNASGTVELTTDVHRPFLGVRLTTGSHCDAEGASTDALCTALNGAPQAANVAVLQTLAVGWALDFAAGTTTAAYYPGGSYLEPLRAAGVTEFLSGT</sequence>
<feature type="signal peptide" evidence="1">
    <location>
        <begin position="1"/>
        <end position="34"/>
    </location>
</feature>